<dbReference type="STRING" id="1208324.P73_3142"/>
<dbReference type="PANTHER" id="PTHR43123">
    <property type="entry name" value="POLYSACCHARIDE DEACETYLASE-RELATED"/>
    <property type="match status" value="1"/>
</dbReference>
<evidence type="ECO:0000313" key="7">
    <source>
        <dbReference type="Proteomes" id="UP000031521"/>
    </source>
</evidence>
<dbReference type="AlphaFoldDB" id="A0A0B5E691"/>
<comment type="function">
    <text evidence="1">Is involved in generating a small heat-stable compound (Nod), an acylated oligomer of N-acetylglucosamine, that stimulates mitosis in various plant protoplasts.</text>
</comment>
<evidence type="ECO:0000259" key="5">
    <source>
        <dbReference type="Pfam" id="PF01522"/>
    </source>
</evidence>
<comment type="similarity">
    <text evidence="2">Belongs to the polysaccharide deacetylase family.</text>
</comment>
<dbReference type="InterPro" id="IPR002509">
    <property type="entry name" value="NODB_dom"/>
</dbReference>
<reference evidence="6 7" key="1">
    <citation type="journal article" date="2014" name="Int. J. Syst. Evol. Microbiol.">
        <title>Celeribacter indicus sp. nov., a polycyclic aromatic hydrocarbon-degrading bacterium from deep-sea sediment and reclassification of Huaishuia halophila as Celeribacter halophilus comb. nov.</title>
        <authorList>
            <person name="Lai Q."/>
            <person name="Cao J."/>
            <person name="Yuan J."/>
            <person name="Li F."/>
            <person name="Shao Z."/>
        </authorList>
    </citation>
    <scope>NUCLEOTIDE SEQUENCE [LARGE SCALE GENOMIC DNA]</scope>
    <source>
        <strain evidence="6">P73</strain>
    </source>
</reference>
<dbReference type="RefSeq" id="WP_043870319.1">
    <property type="nucleotide sequence ID" value="NZ_CP004393.1"/>
</dbReference>
<dbReference type="GO" id="GO:0016810">
    <property type="term" value="F:hydrolase activity, acting on carbon-nitrogen (but not peptide) bonds"/>
    <property type="evidence" value="ECO:0007669"/>
    <property type="project" value="InterPro"/>
</dbReference>
<evidence type="ECO:0000256" key="4">
    <source>
        <dbReference type="ARBA" id="ARBA00032976"/>
    </source>
</evidence>
<protein>
    <recommendedName>
        <fullName evidence="3">Chitooligosaccharide deacetylase</fullName>
    </recommendedName>
    <alternativeName>
        <fullName evidence="4">Nodulation protein B</fullName>
    </alternativeName>
</protein>
<name>A0A0B5E691_9RHOB</name>
<dbReference type="Proteomes" id="UP000031521">
    <property type="component" value="Chromosome"/>
</dbReference>
<dbReference type="GO" id="GO:0005975">
    <property type="term" value="P:carbohydrate metabolic process"/>
    <property type="evidence" value="ECO:0007669"/>
    <property type="project" value="InterPro"/>
</dbReference>
<dbReference type="InterPro" id="IPR011330">
    <property type="entry name" value="Glyco_hydro/deAcase_b/a-brl"/>
</dbReference>
<dbReference type="Pfam" id="PF01522">
    <property type="entry name" value="Polysacc_deac_1"/>
    <property type="match status" value="1"/>
</dbReference>
<proteinExistence type="inferred from homology"/>
<dbReference type="PANTHER" id="PTHR43123:SF4">
    <property type="entry name" value="POLYSACCHARIDE DEACETYLASE"/>
    <property type="match status" value="1"/>
</dbReference>
<feature type="domain" description="NodB homology" evidence="5">
    <location>
        <begin position="80"/>
        <end position="170"/>
    </location>
</feature>
<gene>
    <name evidence="6" type="ORF">P73_3142</name>
</gene>
<dbReference type="KEGG" id="cid:P73_3142"/>
<evidence type="ECO:0000256" key="2">
    <source>
        <dbReference type="ARBA" id="ARBA00010973"/>
    </source>
</evidence>
<dbReference type="HOGENOM" id="CLU_029940_0_2_5"/>
<organism evidence="6 7">
    <name type="scientific">Celeribacter indicus</name>
    <dbReference type="NCBI Taxonomy" id="1208324"/>
    <lineage>
        <taxon>Bacteria</taxon>
        <taxon>Pseudomonadati</taxon>
        <taxon>Pseudomonadota</taxon>
        <taxon>Alphaproteobacteria</taxon>
        <taxon>Rhodobacterales</taxon>
        <taxon>Roseobacteraceae</taxon>
        <taxon>Celeribacter</taxon>
    </lineage>
</organism>
<dbReference type="EMBL" id="CP004393">
    <property type="protein sequence ID" value="AJE47857.1"/>
    <property type="molecule type" value="Genomic_DNA"/>
</dbReference>
<accession>A0A0B5E691</accession>
<evidence type="ECO:0000256" key="1">
    <source>
        <dbReference type="ARBA" id="ARBA00003236"/>
    </source>
</evidence>
<evidence type="ECO:0000313" key="6">
    <source>
        <dbReference type="EMBL" id="AJE47857.1"/>
    </source>
</evidence>
<dbReference type="SUPFAM" id="SSF88713">
    <property type="entry name" value="Glycoside hydrolase/deacetylase"/>
    <property type="match status" value="1"/>
</dbReference>
<dbReference type="Gene3D" id="3.20.20.370">
    <property type="entry name" value="Glycoside hydrolase/deacetylase"/>
    <property type="match status" value="1"/>
</dbReference>
<keyword evidence="7" id="KW-1185">Reference proteome</keyword>
<sequence length="301" mass="33761">MRSDPENRRAPHMLDQDLYTHVGFEGRPPWQPRGAARVAVLIYLYLERFEAEPPEGALFDRRYATFLGGVAPYHRANAFFEYGNRVGIFRVLEVLDRLGLKATVPANAGALAAYPQLVEDLVTRGCEFLAHGEYASRMISSAMPVEEQRRIVRASVAAVERATGRRPEGWMSQDYGQSTQLPGILADEGLRFLCDLSNDEHPYRLRNGMISVPNCSEWSDIEMMCHRRLPTPVYVQSVLDAFEGLHAEGAGNTRVFALHIHPWLSGQPSRFDRIEQMLERLAAAPDVWMADAAAIAAEAHI</sequence>
<evidence type="ECO:0000256" key="3">
    <source>
        <dbReference type="ARBA" id="ARBA00020071"/>
    </source>
</evidence>
<dbReference type="OrthoDB" id="9787041at2"/>